<comment type="function">
    <text evidence="9">Essential subunit of the Sec protein translocation channel SecYEG. Clamps together the 2 halves of SecY. May contact the channel plug during translocation.</text>
</comment>
<evidence type="ECO:0000256" key="3">
    <source>
        <dbReference type="ARBA" id="ARBA00022475"/>
    </source>
</evidence>
<gene>
    <name evidence="9 10" type="primary">secE</name>
    <name evidence="10" type="ORF">QF118_06545</name>
</gene>
<evidence type="ECO:0000256" key="9">
    <source>
        <dbReference type="HAMAP-Rule" id="MF_00422"/>
    </source>
</evidence>
<dbReference type="PANTHER" id="PTHR33910">
    <property type="entry name" value="PROTEIN TRANSLOCASE SUBUNIT SECE"/>
    <property type="match status" value="1"/>
</dbReference>
<evidence type="ECO:0000256" key="4">
    <source>
        <dbReference type="ARBA" id="ARBA00022692"/>
    </source>
</evidence>
<dbReference type="RefSeq" id="WP_282301829.1">
    <property type="nucleotide sequence ID" value="NZ_CP124616.1"/>
</dbReference>
<keyword evidence="7 9" id="KW-0811">Translocation</keyword>
<keyword evidence="4 9" id="KW-0812">Transmembrane</keyword>
<dbReference type="EMBL" id="CP124616">
    <property type="protein sequence ID" value="WGW05197.1"/>
    <property type="molecule type" value="Genomic_DNA"/>
</dbReference>
<dbReference type="Gene3D" id="1.20.5.1030">
    <property type="entry name" value="Preprotein translocase secy subunit"/>
    <property type="match status" value="1"/>
</dbReference>
<keyword evidence="6 9" id="KW-1133">Transmembrane helix</keyword>
<proteinExistence type="inferred from homology"/>
<accession>A0ABY8QKQ8</accession>
<keyword evidence="5 9" id="KW-0653">Protein transport</keyword>
<dbReference type="Pfam" id="PF00584">
    <property type="entry name" value="SecE"/>
    <property type="match status" value="1"/>
</dbReference>
<feature type="transmembrane region" description="Helical" evidence="9">
    <location>
        <begin position="29"/>
        <end position="54"/>
    </location>
</feature>
<dbReference type="NCBIfam" id="TIGR00964">
    <property type="entry name" value="secE_bact"/>
    <property type="match status" value="1"/>
</dbReference>
<evidence type="ECO:0000256" key="8">
    <source>
        <dbReference type="ARBA" id="ARBA00023136"/>
    </source>
</evidence>
<evidence type="ECO:0000256" key="1">
    <source>
        <dbReference type="ARBA" id="ARBA00004370"/>
    </source>
</evidence>
<evidence type="ECO:0000256" key="2">
    <source>
        <dbReference type="ARBA" id="ARBA00022448"/>
    </source>
</evidence>
<evidence type="ECO:0000313" key="10">
    <source>
        <dbReference type="EMBL" id="WGW05197.1"/>
    </source>
</evidence>
<evidence type="ECO:0000256" key="7">
    <source>
        <dbReference type="ARBA" id="ARBA00023010"/>
    </source>
</evidence>
<comment type="similarity">
    <text evidence="9">Belongs to the SecE/SEC61-gamma family.</text>
</comment>
<evidence type="ECO:0000256" key="6">
    <source>
        <dbReference type="ARBA" id="ARBA00022989"/>
    </source>
</evidence>
<dbReference type="Proteomes" id="UP001241605">
    <property type="component" value="Chromosome"/>
</dbReference>
<dbReference type="InterPro" id="IPR038379">
    <property type="entry name" value="SecE_sf"/>
</dbReference>
<dbReference type="PANTHER" id="PTHR33910:SF1">
    <property type="entry name" value="PROTEIN TRANSLOCASE SUBUNIT SECE"/>
    <property type="match status" value="1"/>
</dbReference>
<keyword evidence="2 9" id="KW-0813">Transport</keyword>
<protein>
    <recommendedName>
        <fullName evidence="9">Protein translocase subunit SecE</fullName>
    </recommendedName>
</protein>
<comment type="subunit">
    <text evidence="9">Component of the Sec protein translocase complex. Heterotrimer consisting of SecY, SecE and SecG subunits. The heterotrimers can form oligomers, although 1 heterotrimer is thought to be able to translocate proteins. Interacts with the ribosome. Interacts with SecDF, and other proteins may be involved. Interacts with SecA.</text>
</comment>
<evidence type="ECO:0000313" key="11">
    <source>
        <dbReference type="Proteomes" id="UP001241605"/>
    </source>
</evidence>
<name>A0ABY8QKQ8_9RHOB</name>
<dbReference type="InterPro" id="IPR001901">
    <property type="entry name" value="Translocase_SecE/Sec61-g"/>
</dbReference>
<organism evidence="10 11">
    <name type="scientific">Tropicibacter oceani</name>
    <dbReference type="NCBI Taxonomy" id="3058420"/>
    <lineage>
        <taxon>Bacteria</taxon>
        <taxon>Pseudomonadati</taxon>
        <taxon>Pseudomonadota</taxon>
        <taxon>Alphaproteobacteria</taxon>
        <taxon>Rhodobacterales</taxon>
        <taxon>Roseobacteraceae</taxon>
        <taxon>Tropicibacter</taxon>
    </lineage>
</organism>
<comment type="subcellular location">
    <subcellularLocation>
        <location evidence="9">Cell membrane</location>
        <topology evidence="9">Single-pass membrane protein</topology>
    </subcellularLocation>
    <subcellularLocation>
        <location evidence="1">Membrane</location>
    </subcellularLocation>
</comment>
<keyword evidence="8 9" id="KW-0472">Membrane</keyword>
<dbReference type="HAMAP" id="MF_00422">
    <property type="entry name" value="SecE"/>
    <property type="match status" value="1"/>
</dbReference>
<keyword evidence="11" id="KW-1185">Reference proteome</keyword>
<evidence type="ECO:0000256" key="5">
    <source>
        <dbReference type="ARBA" id="ARBA00022927"/>
    </source>
</evidence>
<dbReference type="InterPro" id="IPR005807">
    <property type="entry name" value="SecE_bac"/>
</dbReference>
<sequence>MARTTNPLQFIQQVRAEVSKVVWPTRREVVLTTIMVFIMATLTAIFFALVDILIRSGLQGILTLFG</sequence>
<keyword evidence="3 9" id="KW-1003">Cell membrane</keyword>
<reference evidence="10 11" key="1">
    <citation type="submission" date="2023-05" db="EMBL/GenBank/DDBJ databases">
        <title>YMD87, complete Genome.</title>
        <authorList>
            <person name="Zhang J."/>
            <person name="Xu X."/>
        </authorList>
    </citation>
    <scope>NUCLEOTIDE SEQUENCE [LARGE SCALE GENOMIC DNA]</scope>
    <source>
        <strain evidence="10 11">YMD87</strain>
    </source>
</reference>